<dbReference type="RefSeq" id="WP_164656058.1">
    <property type="nucleotide sequence ID" value="NZ_JAAIJR010000138.1"/>
</dbReference>
<evidence type="ECO:0000313" key="2">
    <source>
        <dbReference type="Proteomes" id="UP000471640"/>
    </source>
</evidence>
<dbReference type="EMBL" id="JAAIJR010000138">
    <property type="protein sequence ID" value="NEX22921.1"/>
    <property type="molecule type" value="Genomic_DNA"/>
</dbReference>
<reference evidence="1 2" key="2">
    <citation type="submission" date="2020-02" db="EMBL/GenBank/DDBJ databases">
        <title>Genome sequences of Thiorhodococcus mannitoliphagus and Thiorhodococcus minor, purple sulfur photosynthetic bacteria in the gammaproteobacterial family, Chromatiaceae.</title>
        <authorList>
            <person name="Aviles F.A."/>
            <person name="Meyer T.E."/>
            <person name="Kyndt J.A."/>
        </authorList>
    </citation>
    <scope>NUCLEOTIDE SEQUENCE [LARGE SCALE GENOMIC DNA]</scope>
    <source>
        <strain evidence="1 2">DSM 18266</strain>
    </source>
</reference>
<comment type="caution">
    <text evidence="1">The sequence shown here is derived from an EMBL/GenBank/DDBJ whole genome shotgun (WGS) entry which is preliminary data.</text>
</comment>
<evidence type="ECO:0000313" key="1">
    <source>
        <dbReference type="EMBL" id="NEX22921.1"/>
    </source>
</evidence>
<protein>
    <submittedName>
        <fullName evidence="1">Uncharacterized protein</fullName>
    </submittedName>
</protein>
<reference evidence="2" key="1">
    <citation type="journal article" date="2020" name="Microbiol. Resour. Announc.">
        <title>Draft Genome Sequences of Thiorhodococcus mannitoliphagus and Thiorhodococcus minor, Purple Sulfur Photosynthetic Bacteria in the Gammaproteobacterial Family Chromatiaceae.</title>
        <authorList>
            <person name="Aviles F.A."/>
            <person name="Meyer T.E."/>
            <person name="Kyndt J.A."/>
        </authorList>
    </citation>
    <scope>NUCLEOTIDE SEQUENCE [LARGE SCALE GENOMIC DNA]</scope>
    <source>
        <strain evidence="2">DSM 18266</strain>
    </source>
</reference>
<dbReference type="AlphaFoldDB" id="A0A6P1E0T0"/>
<name>A0A6P1E0T0_9GAMM</name>
<accession>A0A6P1E0T0</accession>
<sequence>MHISEADWKVYKRLRDLAQARYSQRLLDEAERLCRDASLAAQDRHRALSRLVRARDKEMFQIFETLRRSSAVRCLMMMRSYNLITDAEMQAFSPEVQRASEVP</sequence>
<gene>
    <name evidence="1" type="ORF">G3480_21895</name>
</gene>
<proteinExistence type="predicted"/>
<keyword evidence="2" id="KW-1185">Reference proteome</keyword>
<organism evidence="1 2">
    <name type="scientific">Thiorhodococcus mannitoliphagus</name>
    <dbReference type="NCBI Taxonomy" id="329406"/>
    <lineage>
        <taxon>Bacteria</taxon>
        <taxon>Pseudomonadati</taxon>
        <taxon>Pseudomonadota</taxon>
        <taxon>Gammaproteobacteria</taxon>
        <taxon>Chromatiales</taxon>
        <taxon>Chromatiaceae</taxon>
        <taxon>Thiorhodococcus</taxon>
    </lineage>
</organism>
<dbReference type="Proteomes" id="UP000471640">
    <property type="component" value="Unassembled WGS sequence"/>
</dbReference>